<protein>
    <submittedName>
        <fullName evidence="1">Uncharacterized protein</fullName>
    </submittedName>
</protein>
<accession>A0A2P2QCV0</accession>
<proteinExistence type="predicted"/>
<evidence type="ECO:0000313" key="1">
    <source>
        <dbReference type="EMBL" id="MBX64754.1"/>
    </source>
</evidence>
<name>A0A2P2QCV0_RHIMU</name>
<organism evidence="1">
    <name type="scientific">Rhizophora mucronata</name>
    <name type="common">Asiatic mangrove</name>
    <dbReference type="NCBI Taxonomy" id="61149"/>
    <lineage>
        <taxon>Eukaryota</taxon>
        <taxon>Viridiplantae</taxon>
        <taxon>Streptophyta</taxon>
        <taxon>Embryophyta</taxon>
        <taxon>Tracheophyta</taxon>
        <taxon>Spermatophyta</taxon>
        <taxon>Magnoliopsida</taxon>
        <taxon>eudicotyledons</taxon>
        <taxon>Gunneridae</taxon>
        <taxon>Pentapetalae</taxon>
        <taxon>rosids</taxon>
        <taxon>fabids</taxon>
        <taxon>Malpighiales</taxon>
        <taxon>Rhizophoraceae</taxon>
        <taxon>Rhizophora</taxon>
    </lineage>
</organism>
<reference evidence="1" key="1">
    <citation type="submission" date="2018-02" db="EMBL/GenBank/DDBJ databases">
        <title>Rhizophora mucronata_Transcriptome.</title>
        <authorList>
            <person name="Meera S.P."/>
            <person name="Sreeshan A."/>
            <person name="Augustine A."/>
        </authorList>
    </citation>
    <scope>NUCLEOTIDE SEQUENCE</scope>
    <source>
        <tissue evidence="1">Leaf</tissue>
    </source>
</reference>
<sequence>MINCPKFQFGIFPTN</sequence>
<dbReference type="EMBL" id="GGEC01084270">
    <property type="protein sequence ID" value="MBX64754.1"/>
    <property type="molecule type" value="Transcribed_RNA"/>
</dbReference>